<dbReference type="SUPFAM" id="SSF51261">
    <property type="entry name" value="Duplicated hybrid motif"/>
    <property type="match status" value="1"/>
</dbReference>
<gene>
    <name evidence="3" type="ORF">ENP62_00500</name>
</gene>
<dbReference type="PANTHER" id="PTHR21666:SF289">
    <property type="entry name" value="L-ALA--D-GLU ENDOPEPTIDASE"/>
    <property type="match status" value="1"/>
</dbReference>
<evidence type="ECO:0000313" key="3">
    <source>
        <dbReference type="EMBL" id="HEE18018.1"/>
    </source>
</evidence>
<protein>
    <recommendedName>
        <fullName evidence="2">M23ase beta-sheet core domain-containing protein</fullName>
    </recommendedName>
</protein>
<dbReference type="InterPro" id="IPR016047">
    <property type="entry name" value="M23ase_b-sheet_dom"/>
</dbReference>
<comment type="caution">
    <text evidence="3">The sequence shown here is derived from an EMBL/GenBank/DDBJ whole genome shotgun (WGS) entry which is preliminary data.</text>
</comment>
<dbReference type="InterPro" id="IPR050570">
    <property type="entry name" value="Cell_wall_metabolism_enzyme"/>
</dbReference>
<keyword evidence="1" id="KW-0732">Signal</keyword>
<sequence length="176" mass="19523">MCRFGRAVFLLILLSCASLYTTQPRYRRFRQTPRLKPAVPSQPTPARHPMDAYRGRLSWPVTGTVISGFGLQVDPKYGTKVKNSGIDISCAKGSPVRAVWEGTVSYADVFMGQGLMLILEHGGGYYSVYSRLSEFRVRAGEKVKTGAVLGLSGELLHFELRIGGKAVDPLEWLEKR</sequence>
<organism evidence="3">
    <name type="scientific">candidate division WOR-3 bacterium</name>
    <dbReference type="NCBI Taxonomy" id="2052148"/>
    <lineage>
        <taxon>Bacteria</taxon>
        <taxon>Bacteria division WOR-3</taxon>
    </lineage>
</organism>
<dbReference type="GO" id="GO:0004222">
    <property type="term" value="F:metalloendopeptidase activity"/>
    <property type="evidence" value="ECO:0007669"/>
    <property type="project" value="TreeGrafter"/>
</dbReference>
<accession>A0A7C2B4N2</accession>
<dbReference type="Pfam" id="PF01551">
    <property type="entry name" value="Peptidase_M23"/>
    <property type="match status" value="1"/>
</dbReference>
<evidence type="ECO:0000259" key="2">
    <source>
        <dbReference type="Pfam" id="PF01551"/>
    </source>
</evidence>
<dbReference type="PANTHER" id="PTHR21666">
    <property type="entry name" value="PEPTIDASE-RELATED"/>
    <property type="match status" value="1"/>
</dbReference>
<evidence type="ECO:0000256" key="1">
    <source>
        <dbReference type="ARBA" id="ARBA00022729"/>
    </source>
</evidence>
<dbReference type="InterPro" id="IPR011055">
    <property type="entry name" value="Dup_hybrid_motif"/>
</dbReference>
<dbReference type="Gene3D" id="2.70.70.10">
    <property type="entry name" value="Glucose Permease (Domain IIA)"/>
    <property type="match status" value="1"/>
</dbReference>
<feature type="domain" description="M23ase beta-sheet core" evidence="2">
    <location>
        <begin position="83"/>
        <end position="169"/>
    </location>
</feature>
<name>A0A7C2B4N2_UNCW3</name>
<dbReference type="CDD" id="cd12797">
    <property type="entry name" value="M23_peptidase"/>
    <property type="match status" value="1"/>
</dbReference>
<dbReference type="EMBL" id="DSKA01000039">
    <property type="protein sequence ID" value="HEE18018.1"/>
    <property type="molecule type" value="Genomic_DNA"/>
</dbReference>
<proteinExistence type="predicted"/>
<reference evidence="3" key="1">
    <citation type="journal article" date="2020" name="mSystems">
        <title>Genome- and Community-Level Interaction Insights into Carbon Utilization and Element Cycling Functions of Hydrothermarchaeota in Hydrothermal Sediment.</title>
        <authorList>
            <person name="Zhou Z."/>
            <person name="Liu Y."/>
            <person name="Xu W."/>
            <person name="Pan J."/>
            <person name="Luo Z.H."/>
            <person name="Li M."/>
        </authorList>
    </citation>
    <scope>NUCLEOTIDE SEQUENCE [LARGE SCALE GENOMIC DNA]</scope>
    <source>
        <strain evidence="3">SpSt-236</strain>
    </source>
</reference>
<dbReference type="AlphaFoldDB" id="A0A7C2B4N2"/>